<feature type="region of interest" description="Disordered" evidence="2">
    <location>
        <begin position="1"/>
        <end position="189"/>
    </location>
</feature>
<feature type="coiled-coil region" evidence="1">
    <location>
        <begin position="207"/>
        <end position="241"/>
    </location>
</feature>
<comment type="caution">
    <text evidence="3">The sequence shown here is derived from an EMBL/GenBank/DDBJ whole genome shotgun (WGS) entry which is preliminary data.</text>
</comment>
<gene>
    <name evidence="3" type="ORF">FJT64_005665</name>
</gene>
<dbReference type="Proteomes" id="UP000440578">
    <property type="component" value="Unassembled WGS sequence"/>
</dbReference>
<accession>A0A6A4VZB6</accession>
<feature type="region of interest" description="Disordered" evidence="2">
    <location>
        <begin position="266"/>
        <end position="293"/>
    </location>
</feature>
<evidence type="ECO:0000313" key="4">
    <source>
        <dbReference type="Proteomes" id="UP000440578"/>
    </source>
</evidence>
<dbReference type="OrthoDB" id="421226at2759"/>
<feature type="compositionally biased region" description="Low complexity" evidence="2">
    <location>
        <begin position="75"/>
        <end position="96"/>
    </location>
</feature>
<protein>
    <submittedName>
        <fullName evidence="3">Uncharacterized protein</fullName>
    </submittedName>
</protein>
<name>A0A6A4VZB6_AMPAM</name>
<keyword evidence="1" id="KW-0175">Coiled coil</keyword>
<organism evidence="3 4">
    <name type="scientific">Amphibalanus amphitrite</name>
    <name type="common">Striped barnacle</name>
    <name type="synonym">Balanus amphitrite</name>
    <dbReference type="NCBI Taxonomy" id="1232801"/>
    <lineage>
        <taxon>Eukaryota</taxon>
        <taxon>Metazoa</taxon>
        <taxon>Ecdysozoa</taxon>
        <taxon>Arthropoda</taxon>
        <taxon>Crustacea</taxon>
        <taxon>Multicrustacea</taxon>
        <taxon>Cirripedia</taxon>
        <taxon>Thoracica</taxon>
        <taxon>Thoracicalcarea</taxon>
        <taxon>Balanomorpha</taxon>
        <taxon>Balanoidea</taxon>
        <taxon>Balanidae</taxon>
        <taxon>Amphibalaninae</taxon>
        <taxon>Amphibalanus</taxon>
    </lineage>
</organism>
<feature type="compositionally biased region" description="Basic and acidic residues" evidence="2">
    <location>
        <begin position="1"/>
        <end position="29"/>
    </location>
</feature>
<dbReference type="EMBL" id="VIIS01001525">
    <property type="protein sequence ID" value="KAF0296924.1"/>
    <property type="molecule type" value="Genomic_DNA"/>
</dbReference>
<feature type="compositionally biased region" description="Polar residues" evidence="2">
    <location>
        <begin position="156"/>
        <end position="165"/>
    </location>
</feature>
<sequence length="425" mass="45666">MLRDRQAAERPDVTTRTDHTESKVEERRVSSGRPGPLASKVSHGHTSRDGESVDITPGVTVVSAATQTSDEDCEPSSGASPSPAASSPAAWWPGSPRRSEGQAAPSQESPPGSDSAERRGLKSILRRLADPTEAPAPPPVPATVQGYLSRKRNLMKSVSFNQHSPPGSPVGSREALPDVTSQATPPPPTACLIQASDVVAEIRSLLQEKLTEMHASLNTRMESLEKEMRERDRILQELYSQQQCQESVSQDRLWTLEFGHRRPEHTVVDVGPASSDPAPAAAEPADRAPAEPDEWEVQLPVAGLTVQMLVAEMARSERRQRRSLVPELTVSELELLARLEGGQQPARAAAVGRMASVDGGGHSEPGGRPARPQLGRIASLRERSRQRATPPPGRRDPAAAVDPGGGSPRERRRRPGRAQSDAAPL</sequence>
<dbReference type="AlphaFoldDB" id="A0A6A4VZB6"/>
<evidence type="ECO:0000256" key="2">
    <source>
        <dbReference type="SAM" id="MobiDB-lite"/>
    </source>
</evidence>
<feature type="region of interest" description="Disordered" evidence="2">
    <location>
        <begin position="343"/>
        <end position="425"/>
    </location>
</feature>
<feature type="compositionally biased region" description="Low complexity" evidence="2">
    <location>
        <begin position="272"/>
        <end position="283"/>
    </location>
</feature>
<proteinExistence type="predicted"/>
<evidence type="ECO:0000313" key="3">
    <source>
        <dbReference type="EMBL" id="KAF0296924.1"/>
    </source>
</evidence>
<reference evidence="3 4" key="1">
    <citation type="submission" date="2019-07" db="EMBL/GenBank/DDBJ databases">
        <title>Draft genome assembly of a fouling barnacle, Amphibalanus amphitrite (Darwin, 1854): The first reference genome for Thecostraca.</title>
        <authorList>
            <person name="Kim W."/>
        </authorList>
    </citation>
    <scope>NUCLEOTIDE SEQUENCE [LARGE SCALE GENOMIC DNA]</scope>
    <source>
        <strain evidence="3">SNU_AA5</strain>
        <tissue evidence="3">Soma without cirri and trophi</tissue>
    </source>
</reference>
<evidence type="ECO:0000256" key="1">
    <source>
        <dbReference type="SAM" id="Coils"/>
    </source>
</evidence>
<keyword evidence="4" id="KW-1185">Reference proteome</keyword>